<dbReference type="InterPro" id="IPR032710">
    <property type="entry name" value="NTF2-like_dom_sf"/>
</dbReference>
<protein>
    <submittedName>
        <fullName evidence="2">Ketosteroid isomerase-like protein</fullName>
    </submittedName>
</protein>
<name>A0A853AX81_9PSEU</name>
<keyword evidence="3" id="KW-1185">Reference proteome</keyword>
<proteinExistence type="predicted"/>
<dbReference type="GO" id="GO:0016853">
    <property type="term" value="F:isomerase activity"/>
    <property type="evidence" value="ECO:0007669"/>
    <property type="project" value="UniProtKB-KW"/>
</dbReference>
<dbReference type="AlphaFoldDB" id="A0A853AX81"/>
<feature type="domain" description="SnoaL-like" evidence="1">
    <location>
        <begin position="13"/>
        <end position="134"/>
    </location>
</feature>
<dbReference type="EMBL" id="JACCFK010000001">
    <property type="protein sequence ID" value="NYI87288.1"/>
    <property type="molecule type" value="Genomic_DNA"/>
</dbReference>
<dbReference type="Pfam" id="PF13577">
    <property type="entry name" value="SnoaL_4"/>
    <property type="match status" value="1"/>
</dbReference>
<dbReference type="SUPFAM" id="SSF54427">
    <property type="entry name" value="NTF2-like"/>
    <property type="match status" value="1"/>
</dbReference>
<sequence>MAVGSDAVLDGDTRRAIEALSTEYSWLVDHGSADRAAELFTEDAILSTGDRVVSGIIDIRRHLEERARNRDIRSRHVVSNTRLRAESPGRVRGSIILTVYRRVGDAGIPQVVVADVEDRYRLGDDGHWRIAERTLTPAFVIGEF</sequence>
<accession>A0A853AX81</accession>
<organism evidence="2 3">
    <name type="scientific">Amycolatopsis endophytica</name>
    <dbReference type="NCBI Taxonomy" id="860233"/>
    <lineage>
        <taxon>Bacteria</taxon>
        <taxon>Bacillati</taxon>
        <taxon>Actinomycetota</taxon>
        <taxon>Actinomycetes</taxon>
        <taxon>Pseudonocardiales</taxon>
        <taxon>Pseudonocardiaceae</taxon>
        <taxon>Amycolatopsis</taxon>
    </lineage>
</organism>
<gene>
    <name evidence="2" type="ORF">HNR02_000611</name>
</gene>
<evidence type="ECO:0000259" key="1">
    <source>
        <dbReference type="Pfam" id="PF13577"/>
    </source>
</evidence>
<dbReference type="Proteomes" id="UP000549616">
    <property type="component" value="Unassembled WGS sequence"/>
</dbReference>
<reference evidence="2 3" key="1">
    <citation type="submission" date="2020-07" db="EMBL/GenBank/DDBJ databases">
        <title>Sequencing the genomes of 1000 actinobacteria strains.</title>
        <authorList>
            <person name="Klenk H.-P."/>
        </authorList>
    </citation>
    <scope>NUCLEOTIDE SEQUENCE [LARGE SCALE GENOMIC DNA]</scope>
    <source>
        <strain evidence="2 3">DSM 104006</strain>
    </source>
</reference>
<dbReference type="RefSeq" id="WP_179771706.1">
    <property type="nucleotide sequence ID" value="NZ_JACCFK010000001.1"/>
</dbReference>
<evidence type="ECO:0000313" key="2">
    <source>
        <dbReference type="EMBL" id="NYI87288.1"/>
    </source>
</evidence>
<keyword evidence="2" id="KW-0413">Isomerase</keyword>
<comment type="caution">
    <text evidence="2">The sequence shown here is derived from an EMBL/GenBank/DDBJ whole genome shotgun (WGS) entry which is preliminary data.</text>
</comment>
<dbReference type="InterPro" id="IPR037401">
    <property type="entry name" value="SnoaL-like"/>
</dbReference>
<dbReference type="Gene3D" id="3.10.450.50">
    <property type="match status" value="1"/>
</dbReference>
<evidence type="ECO:0000313" key="3">
    <source>
        <dbReference type="Proteomes" id="UP000549616"/>
    </source>
</evidence>